<evidence type="ECO:0008006" key="3">
    <source>
        <dbReference type="Google" id="ProtNLM"/>
    </source>
</evidence>
<reference evidence="1 2" key="1">
    <citation type="journal article" date="2019" name="Sci. Rep.">
        <title>Orb-weaving spider Araneus ventricosus genome elucidates the spidroin gene catalogue.</title>
        <authorList>
            <person name="Kono N."/>
            <person name="Nakamura H."/>
            <person name="Ohtoshi R."/>
            <person name="Moran D.A.P."/>
            <person name="Shinohara A."/>
            <person name="Yoshida Y."/>
            <person name="Fujiwara M."/>
            <person name="Mori M."/>
            <person name="Tomita M."/>
            <person name="Arakawa K."/>
        </authorList>
    </citation>
    <scope>NUCLEOTIDE SEQUENCE [LARGE SCALE GENOMIC DNA]</scope>
</reference>
<dbReference type="EMBL" id="BGPR01037157">
    <property type="protein sequence ID" value="GBO12694.1"/>
    <property type="molecule type" value="Genomic_DNA"/>
</dbReference>
<dbReference type="Proteomes" id="UP000499080">
    <property type="component" value="Unassembled WGS sequence"/>
</dbReference>
<organism evidence="1 2">
    <name type="scientific">Araneus ventricosus</name>
    <name type="common">Orbweaver spider</name>
    <name type="synonym">Epeira ventricosa</name>
    <dbReference type="NCBI Taxonomy" id="182803"/>
    <lineage>
        <taxon>Eukaryota</taxon>
        <taxon>Metazoa</taxon>
        <taxon>Ecdysozoa</taxon>
        <taxon>Arthropoda</taxon>
        <taxon>Chelicerata</taxon>
        <taxon>Arachnida</taxon>
        <taxon>Araneae</taxon>
        <taxon>Araneomorphae</taxon>
        <taxon>Entelegynae</taxon>
        <taxon>Araneoidea</taxon>
        <taxon>Araneidae</taxon>
        <taxon>Araneus</taxon>
    </lineage>
</organism>
<protein>
    <recommendedName>
        <fullName evidence="3">Retrotransposon gag domain-containing protein</fullName>
    </recommendedName>
</protein>
<proteinExistence type="predicted"/>
<keyword evidence="2" id="KW-1185">Reference proteome</keyword>
<sequence length="88" mass="10127">MSQALAERTFLDGTAKEWFDNNEDLLIMGTFQTKLKKRFLETQCMLGERKDILKCSALKSGESAILYSRRLGLCHQDELSCQRMISFS</sequence>
<evidence type="ECO:0000313" key="2">
    <source>
        <dbReference type="Proteomes" id="UP000499080"/>
    </source>
</evidence>
<evidence type="ECO:0000313" key="1">
    <source>
        <dbReference type="EMBL" id="GBO12694.1"/>
    </source>
</evidence>
<dbReference type="AlphaFoldDB" id="A0A4Y2UKH7"/>
<gene>
    <name evidence="1" type="ORF">AVEN_257540_1</name>
</gene>
<comment type="caution">
    <text evidence="1">The sequence shown here is derived from an EMBL/GenBank/DDBJ whole genome shotgun (WGS) entry which is preliminary data.</text>
</comment>
<accession>A0A4Y2UKH7</accession>
<name>A0A4Y2UKH7_ARAVE</name>